<dbReference type="AlphaFoldDB" id="A0A438H1A0"/>
<sequence>MDSLLTIVCYKDDEIIDGSDGSTTSSAADIIHYSIRKCTDYRGRAHTRGTRHTSVLRDAPSIDISLPPVEETPITPMKVPSTPPVIPLVASSPQSIKATLVDEELVHVANDDQQGQKNDCRRGHC</sequence>
<gene>
    <name evidence="1" type="ORF">CK203_059654</name>
</gene>
<dbReference type="Proteomes" id="UP000288805">
    <property type="component" value="Unassembled WGS sequence"/>
</dbReference>
<evidence type="ECO:0000313" key="2">
    <source>
        <dbReference type="Proteomes" id="UP000288805"/>
    </source>
</evidence>
<protein>
    <submittedName>
        <fullName evidence="1">Uncharacterized protein</fullName>
    </submittedName>
</protein>
<dbReference type="EMBL" id="QGNW01000302">
    <property type="protein sequence ID" value="RVW78077.1"/>
    <property type="molecule type" value="Genomic_DNA"/>
</dbReference>
<accession>A0A438H1A0</accession>
<proteinExistence type="predicted"/>
<organism evidence="1 2">
    <name type="scientific">Vitis vinifera</name>
    <name type="common">Grape</name>
    <dbReference type="NCBI Taxonomy" id="29760"/>
    <lineage>
        <taxon>Eukaryota</taxon>
        <taxon>Viridiplantae</taxon>
        <taxon>Streptophyta</taxon>
        <taxon>Embryophyta</taxon>
        <taxon>Tracheophyta</taxon>
        <taxon>Spermatophyta</taxon>
        <taxon>Magnoliopsida</taxon>
        <taxon>eudicotyledons</taxon>
        <taxon>Gunneridae</taxon>
        <taxon>Pentapetalae</taxon>
        <taxon>rosids</taxon>
        <taxon>Vitales</taxon>
        <taxon>Vitaceae</taxon>
        <taxon>Viteae</taxon>
        <taxon>Vitis</taxon>
    </lineage>
</organism>
<evidence type="ECO:0000313" key="1">
    <source>
        <dbReference type="EMBL" id="RVW78077.1"/>
    </source>
</evidence>
<name>A0A438H1A0_VITVI</name>
<reference evidence="1 2" key="1">
    <citation type="journal article" date="2018" name="PLoS Genet.">
        <title>Population sequencing reveals clonal diversity and ancestral inbreeding in the grapevine cultivar Chardonnay.</title>
        <authorList>
            <person name="Roach M.J."/>
            <person name="Johnson D.L."/>
            <person name="Bohlmann J."/>
            <person name="van Vuuren H.J."/>
            <person name="Jones S.J."/>
            <person name="Pretorius I.S."/>
            <person name="Schmidt S.A."/>
            <person name="Borneman A.R."/>
        </authorList>
    </citation>
    <scope>NUCLEOTIDE SEQUENCE [LARGE SCALE GENOMIC DNA]</scope>
    <source>
        <strain evidence="2">cv. Chardonnay</strain>
        <tissue evidence="1">Leaf</tissue>
    </source>
</reference>
<comment type="caution">
    <text evidence="1">The sequence shown here is derived from an EMBL/GenBank/DDBJ whole genome shotgun (WGS) entry which is preliminary data.</text>
</comment>